<keyword evidence="2" id="KW-1133">Transmembrane helix</keyword>
<evidence type="ECO:0000256" key="2">
    <source>
        <dbReference type="SAM" id="Phobius"/>
    </source>
</evidence>
<dbReference type="EMBL" id="JAABOA010005110">
    <property type="protein sequence ID" value="KAF9577234.1"/>
    <property type="molecule type" value="Genomic_DNA"/>
</dbReference>
<feature type="transmembrane region" description="Helical" evidence="2">
    <location>
        <begin position="373"/>
        <end position="396"/>
    </location>
</feature>
<feature type="region of interest" description="Disordered" evidence="1">
    <location>
        <begin position="245"/>
        <end position="306"/>
    </location>
</feature>
<reference evidence="3" key="1">
    <citation type="journal article" date="2020" name="Fungal Divers.">
        <title>Resolving the Mortierellaceae phylogeny through synthesis of multi-gene phylogenetics and phylogenomics.</title>
        <authorList>
            <person name="Vandepol N."/>
            <person name="Liber J."/>
            <person name="Desiro A."/>
            <person name="Na H."/>
            <person name="Kennedy M."/>
            <person name="Barry K."/>
            <person name="Grigoriev I.V."/>
            <person name="Miller A.N."/>
            <person name="O'Donnell K."/>
            <person name="Stajich J.E."/>
            <person name="Bonito G."/>
        </authorList>
    </citation>
    <scope>NUCLEOTIDE SEQUENCE</scope>
    <source>
        <strain evidence="3">KOD1015</strain>
    </source>
</reference>
<feature type="region of interest" description="Disordered" evidence="1">
    <location>
        <begin position="342"/>
        <end position="366"/>
    </location>
</feature>
<dbReference type="AlphaFoldDB" id="A0A9P6FL28"/>
<dbReference type="Proteomes" id="UP000780801">
    <property type="component" value="Unassembled WGS sequence"/>
</dbReference>
<protein>
    <submittedName>
        <fullName evidence="3">Uncharacterized protein</fullName>
    </submittedName>
</protein>
<proteinExistence type="predicted"/>
<evidence type="ECO:0000256" key="1">
    <source>
        <dbReference type="SAM" id="MobiDB-lite"/>
    </source>
</evidence>
<feature type="compositionally biased region" description="Polar residues" evidence="1">
    <location>
        <begin position="290"/>
        <end position="306"/>
    </location>
</feature>
<name>A0A9P6FL28_9FUNG</name>
<feature type="compositionally biased region" description="Low complexity" evidence="1">
    <location>
        <begin position="408"/>
        <end position="421"/>
    </location>
</feature>
<feature type="non-terminal residue" evidence="3">
    <location>
        <position position="437"/>
    </location>
</feature>
<sequence>MSIPSLTSIPTTQPSCGDISLDRPFQPCPDTAFITTTGNTSEPQGCFVQPAGFFCAPLSTTRGFLYQDDTPSQNSITHANAPSVYIPRFHAPTNDNSSRPSPPLLAVDGQPIRYGGVARLGQACIGVPLPDATILTTDPRFQTMITLAQRRLTEALKGSPGSTSSGAAAWSPGAAADGSSIFSLWGDCEEGAFCDFSQATKSPSGDKIGICREQLPNYHQCSSYMQCSSRRCDFGSVAGRTGNPSAVAGAPAAAADSAGGAVEKGSSPRQRRHHRGRSLKDVDDQPPTAFLSSSSTDHSRALQNQRRSWPARLDLSERRLGSVPVCLPSNIYHDNTSNGNLNDGIHFSGNGNGTESNDHGASSESDQESKARVSIWIGALLGMVAILVGIFLLGLLRRRQKLRRDKQQQQQHPQSSRSRWSGGRKKSILYDGPDPTG</sequence>
<feature type="region of interest" description="Disordered" evidence="1">
    <location>
        <begin position="404"/>
        <end position="437"/>
    </location>
</feature>
<keyword evidence="2" id="KW-0472">Membrane</keyword>
<keyword evidence="2" id="KW-0812">Transmembrane</keyword>
<comment type="caution">
    <text evidence="3">The sequence shown here is derived from an EMBL/GenBank/DDBJ whole genome shotgun (WGS) entry which is preliminary data.</text>
</comment>
<feature type="compositionally biased region" description="Polar residues" evidence="1">
    <location>
        <begin position="353"/>
        <end position="364"/>
    </location>
</feature>
<evidence type="ECO:0000313" key="4">
    <source>
        <dbReference type="Proteomes" id="UP000780801"/>
    </source>
</evidence>
<organism evidence="3 4">
    <name type="scientific">Lunasporangiospora selenospora</name>
    <dbReference type="NCBI Taxonomy" id="979761"/>
    <lineage>
        <taxon>Eukaryota</taxon>
        <taxon>Fungi</taxon>
        <taxon>Fungi incertae sedis</taxon>
        <taxon>Mucoromycota</taxon>
        <taxon>Mortierellomycotina</taxon>
        <taxon>Mortierellomycetes</taxon>
        <taxon>Mortierellales</taxon>
        <taxon>Mortierellaceae</taxon>
        <taxon>Lunasporangiospora</taxon>
    </lineage>
</organism>
<keyword evidence="4" id="KW-1185">Reference proteome</keyword>
<evidence type="ECO:0000313" key="3">
    <source>
        <dbReference type="EMBL" id="KAF9577234.1"/>
    </source>
</evidence>
<dbReference type="OrthoDB" id="2446363at2759"/>
<accession>A0A9P6FL28</accession>
<feature type="compositionally biased region" description="Low complexity" evidence="1">
    <location>
        <begin position="245"/>
        <end position="261"/>
    </location>
</feature>
<gene>
    <name evidence="3" type="ORF">BGW38_007700</name>
</gene>